<gene>
    <name evidence="2" type="ORF">MNBD_PLANCTO02-140</name>
</gene>
<feature type="domain" description="3-keto-alpha-glucoside-1,2-lyase/3-keto-2-hydroxy-glucal hydratase" evidence="1">
    <location>
        <begin position="43"/>
        <end position="250"/>
    </location>
</feature>
<dbReference type="Gene3D" id="2.60.120.560">
    <property type="entry name" value="Exo-inulinase, domain 1"/>
    <property type="match status" value="1"/>
</dbReference>
<dbReference type="GO" id="GO:0016787">
    <property type="term" value="F:hydrolase activity"/>
    <property type="evidence" value="ECO:0007669"/>
    <property type="project" value="InterPro"/>
</dbReference>
<evidence type="ECO:0000313" key="2">
    <source>
        <dbReference type="EMBL" id="VAX36821.1"/>
    </source>
</evidence>
<accession>A0A3B1DD88</accession>
<reference evidence="2" key="1">
    <citation type="submission" date="2018-06" db="EMBL/GenBank/DDBJ databases">
        <authorList>
            <person name="Zhirakovskaya E."/>
        </authorList>
    </citation>
    <scope>NUCLEOTIDE SEQUENCE</scope>
</reference>
<name>A0A3B1DD88_9ZZZZ</name>
<protein>
    <submittedName>
        <fullName evidence="2">Putative multi-domain protein</fullName>
    </submittedName>
</protein>
<dbReference type="AlphaFoldDB" id="A0A3B1DD88"/>
<dbReference type="EMBL" id="UOGL01000079">
    <property type="protein sequence ID" value="VAX36821.1"/>
    <property type="molecule type" value="Genomic_DNA"/>
</dbReference>
<proteinExistence type="predicted"/>
<dbReference type="Pfam" id="PF06439">
    <property type="entry name" value="3keto-disac_hyd"/>
    <property type="match status" value="1"/>
</dbReference>
<dbReference type="InterPro" id="IPR010496">
    <property type="entry name" value="AL/BT2_dom"/>
</dbReference>
<organism evidence="2">
    <name type="scientific">hydrothermal vent metagenome</name>
    <dbReference type="NCBI Taxonomy" id="652676"/>
    <lineage>
        <taxon>unclassified sequences</taxon>
        <taxon>metagenomes</taxon>
        <taxon>ecological metagenomes</taxon>
    </lineage>
</organism>
<sequence length="262" mass="29946">MKNISLPSLSLFILFAAFFSIPCYAGEQMPKRVKTSGEIPSDAVVIFNGKSTKMLVGVNGEKCNWLVENGILICQPQNSKQHQSLWTTLHFRDAQVHVEFMIPPSDKKGEKSGNSGLYFHGLFEQQILASQDDTVPPKKMMGSLYRIKSPLVNASRKTGEWQTYDIIFKAPRRNKKGEPIKAGSFTTFLNGVIVQWETPVLKRVSRFTRLYFRTTSYSDSILKSLQKTECGPLQLQDHHQPVQFRKIWIRPLDNKSFLFRSQ</sequence>
<evidence type="ECO:0000259" key="1">
    <source>
        <dbReference type="Pfam" id="PF06439"/>
    </source>
</evidence>